<dbReference type="Proteomes" id="UP000001312">
    <property type="component" value="Unassembled WGS sequence"/>
</dbReference>
<organism evidence="1 2">
    <name type="scientific">Sclerotinia sclerotiorum (strain ATCC 18683 / 1980 / Ss-1)</name>
    <name type="common">White mold</name>
    <name type="synonym">Whetzelinia sclerotiorum</name>
    <dbReference type="NCBI Taxonomy" id="665079"/>
    <lineage>
        <taxon>Eukaryota</taxon>
        <taxon>Fungi</taxon>
        <taxon>Dikarya</taxon>
        <taxon>Ascomycota</taxon>
        <taxon>Pezizomycotina</taxon>
        <taxon>Leotiomycetes</taxon>
        <taxon>Helotiales</taxon>
        <taxon>Sclerotiniaceae</taxon>
        <taxon>Sclerotinia</taxon>
    </lineage>
</organism>
<name>A7EM20_SCLS1</name>
<proteinExistence type="predicted"/>
<keyword evidence="2" id="KW-1185">Reference proteome</keyword>
<accession>A7EM20</accession>
<evidence type="ECO:0000313" key="1">
    <source>
        <dbReference type="EMBL" id="EDO03886.1"/>
    </source>
</evidence>
<gene>
    <name evidence="1" type="ORF">SS1G_06367</name>
</gene>
<evidence type="ECO:0000313" key="2">
    <source>
        <dbReference type="Proteomes" id="UP000001312"/>
    </source>
</evidence>
<reference evidence="2" key="1">
    <citation type="journal article" date="2011" name="PLoS Genet.">
        <title>Genomic analysis of the necrotrophic fungal pathogens Sclerotinia sclerotiorum and Botrytis cinerea.</title>
        <authorList>
            <person name="Amselem J."/>
            <person name="Cuomo C.A."/>
            <person name="van Kan J.A."/>
            <person name="Viaud M."/>
            <person name="Benito E.P."/>
            <person name="Couloux A."/>
            <person name="Coutinho P.M."/>
            <person name="de Vries R.P."/>
            <person name="Dyer P.S."/>
            <person name="Fillinger S."/>
            <person name="Fournier E."/>
            <person name="Gout L."/>
            <person name="Hahn M."/>
            <person name="Kohn L."/>
            <person name="Lapalu N."/>
            <person name="Plummer K.M."/>
            <person name="Pradier J.M."/>
            <person name="Quevillon E."/>
            <person name="Sharon A."/>
            <person name="Simon A."/>
            <person name="ten Have A."/>
            <person name="Tudzynski B."/>
            <person name="Tudzynski P."/>
            <person name="Wincker P."/>
            <person name="Andrew M."/>
            <person name="Anthouard V."/>
            <person name="Beever R.E."/>
            <person name="Beffa R."/>
            <person name="Benoit I."/>
            <person name="Bouzid O."/>
            <person name="Brault B."/>
            <person name="Chen Z."/>
            <person name="Choquer M."/>
            <person name="Collemare J."/>
            <person name="Cotton P."/>
            <person name="Danchin E.G."/>
            <person name="Da Silva C."/>
            <person name="Gautier A."/>
            <person name="Giraud C."/>
            <person name="Giraud T."/>
            <person name="Gonzalez C."/>
            <person name="Grossetete S."/>
            <person name="Guldener U."/>
            <person name="Henrissat B."/>
            <person name="Howlett B.J."/>
            <person name="Kodira C."/>
            <person name="Kretschmer M."/>
            <person name="Lappartient A."/>
            <person name="Leroch M."/>
            <person name="Levis C."/>
            <person name="Mauceli E."/>
            <person name="Neuveglise C."/>
            <person name="Oeser B."/>
            <person name="Pearson M."/>
            <person name="Poulain J."/>
            <person name="Poussereau N."/>
            <person name="Quesneville H."/>
            <person name="Rascle C."/>
            <person name="Schumacher J."/>
            <person name="Segurens B."/>
            <person name="Sexton A."/>
            <person name="Silva E."/>
            <person name="Sirven C."/>
            <person name="Soanes D.M."/>
            <person name="Talbot N.J."/>
            <person name="Templeton M."/>
            <person name="Yandava C."/>
            <person name="Yarden O."/>
            <person name="Zeng Q."/>
            <person name="Rollins J.A."/>
            <person name="Lebrun M.H."/>
            <person name="Dickman M."/>
        </authorList>
    </citation>
    <scope>NUCLEOTIDE SEQUENCE [LARGE SCALE GENOMIC DNA]</scope>
    <source>
        <strain evidence="2">ATCC 18683 / 1980 / Ss-1</strain>
    </source>
</reference>
<protein>
    <submittedName>
        <fullName evidence="1">Uncharacterized protein</fullName>
    </submittedName>
</protein>
<dbReference type="AlphaFoldDB" id="A7EM20"/>
<sequence>MTKSQMEGPSPIGIGIPMAAIAKGAAENYRLCSRKRLHGCNGNLNLRQFLSVKHLNMRSMGK</sequence>
<dbReference type="RefSeq" id="XP_001592128.1">
    <property type="nucleotide sequence ID" value="XM_001592078.1"/>
</dbReference>
<dbReference type="KEGG" id="ssl:SS1G_06367"/>
<dbReference type="EMBL" id="CH476628">
    <property type="protein sequence ID" value="EDO03886.1"/>
    <property type="molecule type" value="Genomic_DNA"/>
</dbReference>
<dbReference type="InParanoid" id="A7EM20"/>
<dbReference type="GeneID" id="5488447"/>